<name>A0A2N4YR27_KLEVA</name>
<feature type="domain" description="FAD dependent oxidoreductase" evidence="2">
    <location>
        <begin position="5"/>
        <end position="159"/>
    </location>
</feature>
<dbReference type="InterPro" id="IPR006076">
    <property type="entry name" value="FAD-dep_OxRdtase"/>
</dbReference>
<proteinExistence type="predicted"/>
<comment type="caution">
    <text evidence="3">The sequence shown here is derived from an EMBL/GenBank/DDBJ whole genome shotgun (WGS) entry which is preliminary data.</text>
</comment>
<feature type="non-terminal residue" evidence="3">
    <location>
        <position position="184"/>
    </location>
</feature>
<organism evidence="3 4">
    <name type="scientific">Klebsiella variicola</name>
    <dbReference type="NCBI Taxonomy" id="244366"/>
    <lineage>
        <taxon>Bacteria</taxon>
        <taxon>Pseudomonadati</taxon>
        <taxon>Pseudomonadota</taxon>
        <taxon>Gammaproteobacteria</taxon>
        <taxon>Enterobacterales</taxon>
        <taxon>Enterobacteriaceae</taxon>
        <taxon>Klebsiella/Raoultella group</taxon>
        <taxon>Klebsiella</taxon>
        <taxon>Klebsiella pneumoniae complex</taxon>
    </lineage>
</organism>
<evidence type="ECO:0000313" key="3">
    <source>
        <dbReference type="EMBL" id="PLM83643.1"/>
    </source>
</evidence>
<evidence type="ECO:0000256" key="1">
    <source>
        <dbReference type="ARBA" id="ARBA00023002"/>
    </source>
</evidence>
<dbReference type="GO" id="GO:0016491">
    <property type="term" value="F:oxidoreductase activity"/>
    <property type="evidence" value="ECO:0007669"/>
    <property type="project" value="UniProtKB-KW"/>
</dbReference>
<protein>
    <submittedName>
        <fullName evidence="3">D-amino-acid oxidase</fullName>
    </submittedName>
</protein>
<reference evidence="3 4" key="2">
    <citation type="submission" date="2018-01" db="EMBL/GenBank/DDBJ databases">
        <title>Genomic study of Klebsiella pneumoniae.</title>
        <authorList>
            <person name="Yang Y."/>
            <person name="Bicalho R."/>
        </authorList>
    </citation>
    <scope>NUCLEOTIDE SEQUENCE [LARGE SCALE GENOMIC DNA]</scope>
    <source>
        <strain evidence="3 4">A8</strain>
    </source>
</reference>
<evidence type="ECO:0000313" key="4">
    <source>
        <dbReference type="Proteomes" id="UP000234412"/>
    </source>
</evidence>
<dbReference type="PROSITE" id="PS51257">
    <property type="entry name" value="PROKAR_LIPOPROTEIN"/>
    <property type="match status" value="1"/>
</dbReference>
<dbReference type="EMBL" id="PIDP01001967">
    <property type="protein sequence ID" value="PLM83643.1"/>
    <property type="molecule type" value="Genomic_DNA"/>
</dbReference>
<gene>
    <name evidence="3" type="ORF">CWN47_33015</name>
</gene>
<dbReference type="SUPFAM" id="SSF51905">
    <property type="entry name" value="FAD/NAD(P)-binding domain"/>
    <property type="match status" value="1"/>
</dbReference>
<evidence type="ECO:0000259" key="2">
    <source>
        <dbReference type="Pfam" id="PF01266"/>
    </source>
</evidence>
<dbReference type="AlphaFoldDB" id="A0A2N4YR27"/>
<reference evidence="3 4" key="1">
    <citation type="submission" date="2017-11" db="EMBL/GenBank/DDBJ databases">
        <authorList>
            <person name="Han C.G."/>
        </authorList>
    </citation>
    <scope>NUCLEOTIDE SEQUENCE [LARGE SCALE GENOMIC DNA]</scope>
    <source>
        <strain evidence="3 4">A8</strain>
    </source>
</reference>
<dbReference type="Proteomes" id="UP000234412">
    <property type="component" value="Unassembled WGS sequence"/>
</dbReference>
<dbReference type="Pfam" id="PF01266">
    <property type="entry name" value="DAO"/>
    <property type="match status" value="1"/>
</dbReference>
<dbReference type="Gene3D" id="3.50.50.60">
    <property type="entry name" value="FAD/NAD(P)-binding domain"/>
    <property type="match status" value="1"/>
</dbReference>
<sequence>MKQCDVIVIGAGIIGAACAWQLAKRGQSVTLIDDGQPGATAAGMGHLVCMDDDPAELALSAWSLERWRAITPRMPDHCAWRGCGTLWLAESEEEMAVAGEKLRRLAGHQVPSERQTPQQIAGREPLLRGGLAGGLWVPGDGIVYAPNVARWLMADAGDHLTCLHDSAQAITEPQVLLASGKRLQ</sequence>
<dbReference type="GO" id="GO:0005737">
    <property type="term" value="C:cytoplasm"/>
    <property type="evidence" value="ECO:0007669"/>
    <property type="project" value="TreeGrafter"/>
</dbReference>
<keyword evidence="1" id="KW-0560">Oxidoreductase</keyword>
<dbReference type="PANTHER" id="PTHR13847:SF287">
    <property type="entry name" value="FAD-DEPENDENT OXIDOREDUCTASE DOMAIN-CONTAINING PROTEIN 1"/>
    <property type="match status" value="1"/>
</dbReference>
<dbReference type="Gene3D" id="3.30.9.10">
    <property type="entry name" value="D-Amino Acid Oxidase, subunit A, domain 2"/>
    <property type="match status" value="1"/>
</dbReference>
<dbReference type="InterPro" id="IPR036188">
    <property type="entry name" value="FAD/NAD-bd_sf"/>
</dbReference>
<dbReference type="PANTHER" id="PTHR13847">
    <property type="entry name" value="SARCOSINE DEHYDROGENASE-RELATED"/>
    <property type="match status" value="1"/>
</dbReference>
<accession>A0A2N4YR27</accession>